<feature type="transmembrane region" description="Helical" evidence="8">
    <location>
        <begin position="77"/>
        <end position="95"/>
    </location>
</feature>
<dbReference type="AlphaFoldDB" id="A0A229W072"/>
<comment type="subcellular location">
    <subcellularLocation>
        <location evidence="1 8">Cell membrane</location>
        <topology evidence="1 8">Multi-pass membrane protein</topology>
    </subcellularLocation>
</comment>
<feature type="transmembrane region" description="Helical" evidence="8">
    <location>
        <begin position="45"/>
        <end position="65"/>
    </location>
</feature>
<evidence type="ECO:0000256" key="7">
    <source>
        <dbReference type="ARBA" id="ARBA00023136"/>
    </source>
</evidence>
<protein>
    <submittedName>
        <fullName evidence="10">Amino acid ABC transporter permease YckA1</fullName>
    </submittedName>
</protein>
<dbReference type="NCBIfam" id="TIGR01726">
    <property type="entry name" value="HEQRo_perm_3TM"/>
    <property type="match status" value="1"/>
</dbReference>
<keyword evidence="11" id="KW-1185">Reference proteome</keyword>
<dbReference type="GO" id="GO:0043190">
    <property type="term" value="C:ATP-binding cassette (ABC) transporter complex"/>
    <property type="evidence" value="ECO:0007669"/>
    <property type="project" value="InterPro"/>
</dbReference>
<evidence type="ECO:0000256" key="8">
    <source>
        <dbReference type="RuleBase" id="RU363032"/>
    </source>
</evidence>
<dbReference type="InterPro" id="IPR000515">
    <property type="entry name" value="MetI-like"/>
</dbReference>
<dbReference type="InterPro" id="IPR010065">
    <property type="entry name" value="AA_ABC_transptr_permease_3TM"/>
</dbReference>
<dbReference type="SUPFAM" id="SSF161098">
    <property type="entry name" value="MetI-like"/>
    <property type="match status" value="1"/>
</dbReference>
<keyword evidence="2 8" id="KW-0813">Transport</keyword>
<keyword evidence="4 8" id="KW-0812">Transmembrane</keyword>
<dbReference type="InterPro" id="IPR043429">
    <property type="entry name" value="ArtM/GltK/GlnP/TcyL/YhdX-like"/>
</dbReference>
<feature type="domain" description="ABC transmembrane type-1" evidence="9">
    <location>
        <begin position="11"/>
        <end position="202"/>
    </location>
</feature>
<dbReference type="Gene3D" id="1.10.3720.10">
    <property type="entry name" value="MetI-like"/>
    <property type="match status" value="1"/>
</dbReference>
<dbReference type="Proteomes" id="UP000215433">
    <property type="component" value="Unassembled WGS sequence"/>
</dbReference>
<evidence type="ECO:0000313" key="10">
    <source>
        <dbReference type="EMBL" id="OXN01070.1"/>
    </source>
</evidence>
<comment type="caution">
    <text evidence="10">The sequence shown here is derived from an EMBL/GenBank/DDBJ whole genome shotgun (WGS) entry which is preliminary data.</text>
</comment>
<keyword evidence="7 8" id="KW-0472">Membrane</keyword>
<evidence type="ECO:0000256" key="2">
    <source>
        <dbReference type="ARBA" id="ARBA00022448"/>
    </source>
</evidence>
<gene>
    <name evidence="10" type="ORF">Tam10B_0648</name>
</gene>
<organism evidence="10 11">
    <name type="scientific">Bifidobacterium vansinderenii</name>
    <dbReference type="NCBI Taxonomy" id="1984871"/>
    <lineage>
        <taxon>Bacteria</taxon>
        <taxon>Bacillati</taxon>
        <taxon>Actinomycetota</taxon>
        <taxon>Actinomycetes</taxon>
        <taxon>Bifidobacteriales</taxon>
        <taxon>Bifidobacteriaceae</taxon>
        <taxon>Bifidobacterium</taxon>
    </lineage>
</organism>
<evidence type="ECO:0000256" key="3">
    <source>
        <dbReference type="ARBA" id="ARBA00022475"/>
    </source>
</evidence>
<name>A0A229W072_9BIFI</name>
<keyword evidence="6 8" id="KW-1133">Transmembrane helix</keyword>
<feature type="transmembrane region" description="Helical" evidence="8">
    <location>
        <begin position="181"/>
        <end position="201"/>
    </location>
</feature>
<proteinExistence type="inferred from homology"/>
<dbReference type="EMBL" id="NEWD01000006">
    <property type="protein sequence ID" value="OXN01070.1"/>
    <property type="molecule type" value="Genomic_DNA"/>
</dbReference>
<dbReference type="InterPro" id="IPR035906">
    <property type="entry name" value="MetI-like_sf"/>
</dbReference>
<dbReference type="PANTHER" id="PTHR30614:SF0">
    <property type="entry name" value="L-CYSTINE TRANSPORT SYSTEM PERMEASE PROTEIN TCYL"/>
    <property type="match status" value="1"/>
</dbReference>
<accession>A0A229W072</accession>
<dbReference type="CDD" id="cd06261">
    <property type="entry name" value="TM_PBP2"/>
    <property type="match status" value="1"/>
</dbReference>
<feature type="transmembrane region" description="Helical" evidence="8">
    <location>
        <begin position="115"/>
        <end position="134"/>
    </location>
</feature>
<dbReference type="GO" id="GO:0022857">
    <property type="term" value="F:transmembrane transporter activity"/>
    <property type="evidence" value="ECO:0007669"/>
    <property type="project" value="InterPro"/>
</dbReference>
<dbReference type="OrthoDB" id="92598at2"/>
<evidence type="ECO:0000256" key="4">
    <source>
        <dbReference type="ARBA" id="ARBA00022692"/>
    </source>
</evidence>
<keyword evidence="3" id="KW-1003">Cell membrane</keyword>
<dbReference type="PANTHER" id="PTHR30614">
    <property type="entry name" value="MEMBRANE COMPONENT OF AMINO ACID ABC TRANSPORTER"/>
    <property type="match status" value="1"/>
</dbReference>
<evidence type="ECO:0000313" key="11">
    <source>
        <dbReference type="Proteomes" id="UP000215433"/>
    </source>
</evidence>
<evidence type="ECO:0000259" key="9">
    <source>
        <dbReference type="PROSITE" id="PS50928"/>
    </source>
</evidence>
<feature type="transmembrane region" description="Helical" evidence="8">
    <location>
        <begin position="141"/>
        <end position="161"/>
    </location>
</feature>
<dbReference type="PROSITE" id="PS50928">
    <property type="entry name" value="ABC_TM1"/>
    <property type="match status" value="1"/>
</dbReference>
<comment type="similarity">
    <text evidence="8">Belongs to the binding-protein-dependent transport system permease family.</text>
</comment>
<keyword evidence="5" id="KW-0029">Amino-acid transport</keyword>
<sequence length="214" mass="22499">MEPLLVVLSGLPMTLLITVASFAIGAILGIPMALGLRTGIAPIRWIVRLAVDLLRGIPMIVWLFLLKFGLSTPTFRITALEAAIVGLGLISAGYLADIYRGGLQAVPKGQYEAAAALGIPGTVSFFGVIVPQAVRIISPSIATYLIGLLKNSSIASTIAVAEMVFMAQGYAKQNINSVAGVLPYAIAGILYIVLSIPVAMLSRRLDANLRKAVI</sequence>
<dbReference type="GO" id="GO:0006865">
    <property type="term" value="P:amino acid transport"/>
    <property type="evidence" value="ECO:0007669"/>
    <property type="project" value="UniProtKB-KW"/>
</dbReference>
<reference evidence="10 11" key="1">
    <citation type="submission" date="2017-05" db="EMBL/GenBank/DDBJ databases">
        <title>Bifidobacterium vansinderenii sp. nov.</title>
        <authorList>
            <person name="Lugli G.A."/>
            <person name="Duranti S."/>
            <person name="Mangifesta M."/>
        </authorList>
    </citation>
    <scope>NUCLEOTIDE SEQUENCE [LARGE SCALE GENOMIC DNA]</scope>
    <source>
        <strain evidence="10 11">Tam10B</strain>
    </source>
</reference>
<evidence type="ECO:0000256" key="5">
    <source>
        <dbReference type="ARBA" id="ARBA00022970"/>
    </source>
</evidence>
<evidence type="ECO:0000256" key="1">
    <source>
        <dbReference type="ARBA" id="ARBA00004651"/>
    </source>
</evidence>
<dbReference type="RefSeq" id="WP_093959835.1">
    <property type="nucleotide sequence ID" value="NZ_NEWD01000006.1"/>
</dbReference>
<dbReference type="Pfam" id="PF00528">
    <property type="entry name" value="BPD_transp_1"/>
    <property type="match status" value="1"/>
</dbReference>
<evidence type="ECO:0000256" key="6">
    <source>
        <dbReference type="ARBA" id="ARBA00022989"/>
    </source>
</evidence>